<dbReference type="Proteomes" id="UP000191154">
    <property type="component" value="Unassembled WGS sequence"/>
</dbReference>
<dbReference type="InterPro" id="IPR002173">
    <property type="entry name" value="Carboh/pur_kinase_PfkB_CS"/>
</dbReference>
<evidence type="ECO:0000256" key="5">
    <source>
        <dbReference type="ARBA" id="ARBA00022840"/>
    </source>
</evidence>
<evidence type="ECO:0000259" key="6">
    <source>
        <dbReference type="Pfam" id="PF00294"/>
    </source>
</evidence>
<protein>
    <submittedName>
        <fullName evidence="7">2-dehydro-3-deoxygluconokinase</fullName>
        <ecNumber evidence="7">2.7.1.45</ecNumber>
    </submittedName>
</protein>
<dbReference type="EMBL" id="LZYZ01000002">
    <property type="protein sequence ID" value="OOM14552.1"/>
    <property type="molecule type" value="Genomic_DNA"/>
</dbReference>
<evidence type="ECO:0000256" key="3">
    <source>
        <dbReference type="ARBA" id="ARBA00022741"/>
    </source>
</evidence>
<comment type="caution">
    <text evidence="7">The sequence shown here is derived from an EMBL/GenBank/DDBJ whole genome shotgun (WGS) entry which is preliminary data.</text>
</comment>
<dbReference type="Gene3D" id="3.40.1190.20">
    <property type="match status" value="1"/>
</dbReference>
<reference evidence="7 8" key="1">
    <citation type="submission" date="2016-05" db="EMBL/GenBank/DDBJ databases">
        <title>Microbial solvent formation.</title>
        <authorList>
            <person name="Poehlein A."/>
            <person name="Montoya Solano J.D."/>
            <person name="Flitsch S."/>
            <person name="Krabben P."/>
            <person name="Duerre P."/>
            <person name="Daniel R."/>
        </authorList>
    </citation>
    <scope>NUCLEOTIDE SEQUENCE [LARGE SCALE GENOMIC DNA]</scope>
    <source>
        <strain evidence="7 8">L1-8</strain>
    </source>
</reference>
<evidence type="ECO:0000256" key="2">
    <source>
        <dbReference type="ARBA" id="ARBA00022679"/>
    </source>
</evidence>
<dbReference type="STRING" id="169679.CSACC_19510"/>
<dbReference type="InterPro" id="IPR029056">
    <property type="entry name" value="Ribokinase-like"/>
</dbReference>
<dbReference type="InterPro" id="IPR050306">
    <property type="entry name" value="PfkB_Carbo_kinase"/>
</dbReference>
<dbReference type="PANTHER" id="PTHR43085">
    <property type="entry name" value="HEXOKINASE FAMILY MEMBER"/>
    <property type="match status" value="1"/>
</dbReference>
<dbReference type="PANTHER" id="PTHR43085:SF1">
    <property type="entry name" value="PSEUDOURIDINE KINASE-RELATED"/>
    <property type="match status" value="1"/>
</dbReference>
<dbReference type="SUPFAM" id="SSF53613">
    <property type="entry name" value="Ribokinase-like"/>
    <property type="match status" value="1"/>
</dbReference>
<gene>
    <name evidence="7" type="primary">kdgK</name>
    <name evidence="7" type="ORF">CLOSAC_14320</name>
</gene>
<comment type="similarity">
    <text evidence="1">Belongs to the carbohydrate kinase PfkB family.</text>
</comment>
<feature type="domain" description="Carbohydrate kinase PfkB" evidence="6">
    <location>
        <begin position="13"/>
        <end position="309"/>
    </location>
</feature>
<dbReference type="Pfam" id="PF00294">
    <property type="entry name" value="PfkB"/>
    <property type="match status" value="1"/>
</dbReference>
<dbReference type="EC" id="2.7.1.45" evidence="7"/>
<keyword evidence="4 7" id="KW-0418">Kinase</keyword>
<keyword evidence="3" id="KW-0547">Nucleotide-binding</keyword>
<evidence type="ECO:0000256" key="1">
    <source>
        <dbReference type="ARBA" id="ARBA00010688"/>
    </source>
</evidence>
<dbReference type="PROSITE" id="PS00584">
    <property type="entry name" value="PFKB_KINASES_2"/>
    <property type="match status" value="1"/>
</dbReference>
<dbReference type="GO" id="GO:0005524">
    <property type="term" value="F:ATP binding"/>
    <property type="evidence" value="ECO:0007669"/>
    <property type="project" value="UniProtKB-KW"/>
</dbReference>
<sequence>MHTEKQRGLNSMDVVTFGESMVVFNGDVTGPLRYIHNFAKSLGGAESNVATAIAKLNHTVGWFSKVSDDEFGKFVINSIRAEGVDTSRVLVDKERTTGLLFKEHYQRSNPNVYYYRKNSAASSLSPEDIDEEYIKSAKILHLTGITPALSQSCREAVYKAIDIAKKNGVLVSFDPNIRLKLWTLEEAKEVLIDIANRADIVMPGLDEAELLLGLKDKDEVADYFLSKEAKIVAIKLGADGCYIKTREEGIVIPGYNVSDIIQDTAGAGDGFAAGFLSGYLENLSLKEIGEYANGVGAMATLVQGDMEGYPHYDQLMEFIGKKQGIER</sequence>
<dbReference type="InterPro" id="IPR011611">
    <property type="entry name" value="PfkB_dom"/>
</dbReference>
<accession>A0A1S8NDU6</accession>
<evidence type="ECO:0000313" key="8">
    <source>
        <dbReference type="Proteomes" id="UP000191154"/>
    </source>
</evidence>
<proteinExistence type="inferred from homology"/>
<organism evidence="7 8">
    <name type="scientific">Clostridium saccharobutylicum</name>
    <dbReference type="NCBI Taxonomy" id="169679"/>
    <lineage>
        <taxon>Bacteria</taxon>
        <taxon>Bacillati</taxon>
        <taxon>Bacillota</taxon>
        <taxon>Clostridia</taxon>
        <taxon>Eubacteriales</taxon>
        <taxon>Clostridiaceae</taxon>
        <taxon>Clostridium</taxon>
    </lineage>
</organism>
<dbReference type="CDD" id="cd01166">
    <property type="entry name" value="KdgK"/>
    <property type="match status" value="1"/>
</dbReference>
<dbReference type="AlphaFoldDB" id="A0A1S8NDU6"/>
<evidence type="ECO:0000313" key="7">
    <source>
        <dbReference type="EMBL" id="OOM14552.1"/>
    </source>
</evidence>
<evidence type="ECO:0000256" key="4">
    <source>
        <dbReference type="ARBA" id="ARBA00022777"/>
    </source>
</evidence>
<dbReference type="GO" id="GO:0008673">
    <property type="term" value="F:2-dehydro-3-deoxygluconokinase activity"/>
    <property type="evidence" value="ECO:0007669"/>
    <property type="project" value="UniProtKB-EC"/>
</dbReference>
<keyword evidence="5" id="KW-0067">ATP-binding</keyword>
<name>A0A1S8NDU6_CLOSA</name>
<keyword evidence="2 7" id="KW-0808">Transferase</keyword>